<evidence type="ECO:0000313" key="3">
    <source>
        <dbReference type="Proteomes" id="UP000557772"/>
    </source>
</evidence>
<dbReference type="RefSeq" id="WP_171158673.1">
    <property type="nucleotide sequence ID" value="NZ_JABENB010000004.1"/>
</dbReference>
<evidence type="ECO:0000313" key="2">
    <source>
        <dbReference type="EMBL" id="NNG41327.1"/>
    </source>
</evidence>
<keyword evidence="1" id="KW-1133">Transmembrane helix</keyword>
<feature type="transmembrane region" description="Helical" evidence="1">
    <location>
        <begin position="93"/>
        <end position="117"/>
    </location>
</feature>
<name>A0A849ANG7_9MICO</name>
<keyword evidence="1" id="KW-0812">Transmembrane</keyword>
<comment type="caution">
    <text evidence="2">The sequence shown here is derived from an EMBL/GenBank/DDBJ whole genome shotgun (WGS) entry which is preliminary data.</text>
</comment>
<reference evidence="2 3" key="1">
    <citation type="submission" date="2020-05" db="EMBL/GenBank/DDBJ databases">
        <title>Flexivirga sp. ID2601S isolated from air conditioner.</title>
        <authorList>
            <person name="Kim D.H."/>
        </authorList>
    </citation>
    <scope>NUCLEOTIDE SEQUENCE [LARGE SCALE GENOMIC DNA]</scope>
    <source>
        <strain evidence="2 3">ID2601S</strain>
    </source>
</reference>
<accession>A0A849ANG7</accession>
<dbReference type="Proteomes" id="UP000557772">
    <property type="component" value="Unassembled WGS sequence"/>
</dbReference>
<keyword evidence="3" id="KW-1185">Reference proteome</keyword>
<evidence type="ECO:0000256" key="1">
    <source>
        <dbReference type="SAM" id="Phobius"/>
    </source>
</evidence>
<feature type="transmembrane region" description="Helical" evidence="1">
    <location>
        <begin position="52"/>
        <end position="72"/>
    </location>
</feature>
<organism evidence="2 3">
    <name type="scientific">Flexivirga aerilata</name>
    <dbReference type="NCBI Taxonomy" id="1656889"/>
    <lineage>
        <taxon>Bacteria</taxon>
        <taxon>Bacillati</taxon>
        <taxon>Actinomycetota</taxon>
        <taxon>Actinomycetes</taxon>
        <taxon>Micrococcales</taxon>
        <taxon>Dermacoccaceae</taxon>
        <taxon>Flexivirga</taxon>
    </lineage>
</organism>
<keyword evidence="1" id="KW-0472">Membrane</keyword>
<gene>
    <name evidence="2" type="ORF">HJ588_18880</name>
</gene>
<feature type="transmembrane region" description="Helical" evidence="1">
    <location>
        <begin position="129"/>
        <end position="146"/>
    </location>
</feature>
<dbReference type="EMBL" id="JABENB010000004">
    <property type="protein sequence ID" value="NNG41327.1"/>
    <property type="molecule type" value="Genomic_DNA"/>
</dbReference>
<proteinExistence type="predicted"/>
<protein>
    <submittedName>
        <fullName evidence="2">Uncharacterized protein</fullName>
    </submittedName>
</protein>
<sequence>MVQALAAIRHWAPRQWGITGAVTVVAVVVVAIPTDLLPNPLFRRDVPPQWWAWPALLVSSLLMGLLTATYVASPSAAESAETAARPVRHGTAAGLLTFFAVGCPVCNKIVLMALGYAGAISFFEPVQPFLQLLAIALLMWALRARLTAQTQCRPKRPQPTT</sequence>
<feature type="transmembrane region" description="Helical" evidence="1">
    <location>
        <begin position="12"/>
        <end position="32"/>
    </location>
</feature>
<dbReference type="AlphaFoldDB" id="A0A849ANG7"/>